<dbReference type="Proteomes" id="UP000216308">
    <property type="component" value="Unassembled WGS sequence"/>
</dbReference>
<comment type="caution">
    <text evidence="1">The sequence shown here is derived from an EMBL/GenBank/DDBJ whole genome shotgun (WGS) entry which is preliminary data.</text>
</comment>
<dbReference type="GO" id="GO:0003677">
    <property type="term" value="F:DNA binding"/>
    <property type="evidence" value="ECO:0007669"/>
    <property type="project" value="InterPro"/>
</dbReference>
<sequence length="137" mass="15309">MVNMLLQNVSCEDLITESASSESDDVDDYTGTTLSAIKILGEARDVDSWGDALTAAVVALLRNVEDPERITDIDGRTRSYFVEEERQSEVVAPHKIPDTDLYLEANFSANTVVRVIERVPDTYEYDRAELGIFTEES</sequence>
<gene>
    <name evidence="1" type="ORF">DJ70_13090</name>
</gene>
<dbReference type="InterPro" id="IPR036835">
    <property type="entry name" value="SeqA_DNA-bd_C_sf"/>
</dbReference>
<dbReference type="Gene3D" id="1.20.1380.10">
    <property type="entry name" value="Replication modulator SeqA, C-terminal DNA-binding domain"/>
    <property type="match status" value="1"/>
</dbReference>
<protein>
    <submittedName>
        <fullName evidence="1">Uncharacterized protein</fullName>
    </submittedName>
</protein>
<keyword evidence="2" id="KW-1185">Reference proteome</keyword>
<organism evidence="1 2">
    <name type="scientific">Halorubrum halodurans</name>
    <dbReference type="NCBI Taxonomy" id="1383851"/>
    <lineage>
        <taxon>Archaea</taxon>
        <taxon>Methanobacteriati</taxon>
        <taxon>Methanobacteriota</taxon>
        <taxon>Stenosarchaea group</taxon>
        <taxon>Halobacteria</taxon>
        <taxon>Halobacteriales</taxon>
        <taxon>Haloferacaceae</taxon>
        <taxon>Halorubrum</taxon>
    </lineage>
</organism>
<dbReference type="AlphaFoldDB" id="A0A256IEP1"/>
<evidence type="ECO:0000313" key="2">
    <source>
        <dbReference type="Proteomes" id="UP000216308"/>
    </source>
</evidence>
<name>A0A256IEP1_9EURY</name>
<accession>A0A256IEP1</accession>
<dbReference type="SUPFAM" id="SSF82808">
    <property type="entry name" value="Replication modulator SeqA, C-terminal DNA-binding domain"/>
    <property type="match status" value="1"/>
</dbReference>
<evidence type="ECO:0000313" key="1">
    <source>
        <dbReference type="EMBL" id="OYR54786.1"/>
    </source>
</evidence>
<proteinExistence type="predicted"/>
<dbReference type="EMBL" id="NHPJ01000114">
    <property type="protein sequence ID" value="OYR54786.1"/>
    <property type="molecule type" value="Genomic_DNA"/>
</dbReference>
<reference evidence="1 2" key="1">
    <citation type="journal article" date="2014" name="Front. Microbiol.">
        <title>Population and genomic analysis of the genus Halorubrum.</title>
        <authorList>
            <person name="Fullmer M.S."/>
            <person name="Soucy S.M."/>
            <person name="Swithers K.S."/>
            <person name="Makkay A.M."/>
            <person name="Wheeler R."/>
            <person name="Ventosa A."/>
            <person name="Gogarten J.P."/>
            <person name="Papke R.T."/>
        </authorList>
    </citation>
    <scope>NUCLEOTIDE SEQUENCE [LARGE SCALE GENOMIC DNA]</scope>
    <source>
        <strain evidence="1 2">Cb34</strain>
    </source>
</reference>